<proteinExistence type="predicted"/>
<dbReference type="EnsemblPlants" id="KQK95566">
    <property type="protein sequence ID" value="KQK95566"/>
    <property type="gene ID" value="SETIT_026842mg"/>
</dbReference>
<feature type="compositionally biased region" description="Low complexity" evidence="1">
    <location>
        <begin position="74"/>
        <end position="86"/>
    </location>
</feature>
<organism evidence="2 3">
    <name type="scientific">Setaria italica</name>
    <name type="common">Foxtail millet</name>
    <name type="synonym">Panicum italicum</name>
    <dbReference type="NCBI Taxonomy" id="4555"/>
    <lineage>
        <taxon>Eukaryota</taxon>
        <taxon>Viridiplantae</taxon>
        <taxon>Streptophyta</taxon>
        <taxon>Embryophyta</taxon>
        <taxon>Tracheophyta</taxon>
        <taxon>Spermatophyta</taxon>
        <taxon>Magnoliopsida</taxon>
        <taxon>Liliopsida</taxon>
        <taxon>Poales</taxon>
        <taxon>Poaceae</taxon>
        <taxon>PACMAD clade</taxon>
        <taxon>Panicoideae</taxon>
        <taxon>Panicodae</taxon>
        <taxon>Paniceae</taxon>
        <taxon>Cenchrinae</taxon>
        <taxon>Setaria</taxon>
    </lineage>
</organism>
<dbReference type="AlphaFoldDB" id="K3ZJT7"/>
<evidence type="ECO:0000256" key="1">
    <source>
        <dbReference type="SAM" id="MobiDB-lite"/>
    </source>
</evidence>
<dbReference type="Proteomes" id="UP000004995">
    <property type="component" value="Unassembled WGS sequence"/>
</dbReference>
<protein>
    <submittedName>
        <fullName evidence="2">Uncharacterized protein</fullName>
    </submittedName>
</protein>
<reference evidence="2" key="2">
    <citation type="submission" date="2018-08" db="UniProtKB">
        <authorList>
            <consortium name="EnsemblPlants"/>
        </authorList>
    </citation>
    <scope>IDENTIFICATION</scope>
    <source>
        <strain evidence="2">Yugu1</strain>
    </source>
</reference>
<name>K3ZJT7_SETIT</name>
<keyword evidence="3" id="KW-1185">Reference proteome</keyword>
<evidence type="ECO:0000313" key="2">
    <source>
        <dbReference type="EnsemblPlants" id="KQK95566"/>
    </source>
</evidence>
<feature type="region of interest" description="Disordered" evidence="1">
    <location>
        <begin position="153"/>
        <end position="216"/>
    </location>
</feature>
<dbReference type="Gramene" id="KQK95566">
    <property type="protein sequence ID" value="KQK95566"/>
    <property type="gene ID" value="SETIT_026842mg"/>
</dbReference>
<reference evidence="3" key="1">
    <citation type="journal article" date="2012" name="Nat. Biotechnol.">
        <title>Reference genome sequence of the model plant Setaria.</title>
        <authorList>
            <person name="Bennetzen J.L."/>
            <person name="Schmutz J."/>
            <person name="Wang H."/>
            <person name="Percifield R."/>
            <person name="Hawkins J."/>
            <person name="Pontaroli A.C."/>
            <person name="Estep M."/>
            <person name="Feng L."/>
            <person name="Vaughn J.N."/>
            <person name="Grimwood J."/>
            <person name="Jenkins J."/>
            <person name="Barry K."/>
            <person name="Lindquist E."/>
            <person name="Hellsten U."/>
            <person name="Deshpande S."/>
            <person name="Wang X."/>
            <person name="Wu X."/>
            <person name="Mitros T."/>
            <person name="Triplett J."/>
            <person name="Yang X."/>
            <person name="Ye C.Y."/>
            <person name="Mauro-Herrera M."/>
            <person name="Wang L."/>
            <person name="Li P."/>
            <person name="Sharma M."/>
            <person name="Sharma R."/>
            <person name="Ronald P.C."/>
            <person name="Panaud O."/>
            <person name="Kellogg E.A."/>
            <person name="Brutnell T.P."/>
            <person name="Doust A.N."/>
            <person name="Tuskan G.A."/>
            <person name="Rokhsar D."/>
            <person name="Devos K.M."/>
        </authorList>
    </citation>
    <scope>NUCLEOTIDE SEQUENCE [LARGE SCALE GENOMIC DNA]</scope>
    <source>
        <strain evidence="3">cv. Yugu1</strain>
    </source>
</reference>
<dbReference type="InParanoid" id="K3ZJT7"/>
<accession>K3ZJT7</accession>
<feature type="compositionally biased region" description="Basic residues" evidence="1">
    <location>
        <begin position="22"/>
        <end position="32"/>
    </location>
</feature>
<feature type="region of interest" description="Disordered" evidence="1">
    <location>
        <begin position="74"/>
        <end position="105"/>
    </location>
</feature>
<sequence length="216" mass="23532">MQFLPRGDETTSSCHCRGARPSPRRTPSRRASRPQVLDEIFIHPLGPGGDHRWLRLVLHLRRLLDAARHGPLFSPSLLSLSNPRSGLRYRPPSRSPVGPDEPVSPTRRGLGLCFCRNPIRGAGHSGRRRCVRGRGSSRVRVEVEALYDVPRALPATDPRPAREIASPQVGGGGGGGSDEGARRGSSGDGLGTHPPAEPEGHFHMGQQWQEFIGQHE</sequence>
<dbReference type="EMBL" id="AGNK02005179">
    <property type="status" value="NOT_ANNOTATED_CDS"/>
    <property type="molecule type" value="Genomic_DNA"/>
</dbReference>
<feature type="region of interest" description="Disordered" evidence="1">
    <location>
        <begin position="1"/>
        <end position="33"/>
    </location>
</feature>
<dbReference type="HOGENOM" id="CLU_1279559_0_0_1"/>
<evidence type="ECO:0000313" key="3">
    <source>
        <dbReference type="Proteomes" id="UP000004995"/>
    </source>
</evidence>
<feature type="compositionally biased region" description="Gly residues" evidence="1">
    <location>
        <begin position="169"/>
        <end position="178"/>
    </location>
</feature>